<reference evidence="3 4" key="1">
    <citation type="submission" date="2018-07" db="EMBL/GenBank/DDBJ databases">
        <title>Genome sequence of Roseomonas fauriae ATCC 49958.</title>
        <authorList>
            <person name="Sant'Anna F.H."/>
            <person name="Baldani J.I."/>
            <person name="Zilli J.E."/>
            <person name="Reis V.M."/>
            <person name="Hartmann A."/>
            <person name="Cruz L."/>
            <person name="de Souza E.M."/>
            <person name="de Oliveira Pedrosa F."/>
            <person name="Passaglia L.M.P."/>
        </authorList>
    </citation>
    <scope>NUCLEOTIDE SEQUENCE [LARGE SCALE GENOMIC DNA]</scope>
    <source>
        <strain evidence="3 4">ATCC 49958</strain>
    </source>
</reference>
<keyword evidence="3" id="KW-0255">Endonuclease</keyword>
<comment type="caution">
    <text evidence="3">The sequence shown here is derived from an EMBL/GenBank/DDBJ whole genome shotgun (WGS) entry which is preliminary data.</text>
</comment>
<dbReference type="Proteomes" id="UP000476837">
    <property type="component" value="Unassembled WGS sequence"/>
</dbReference>
<sequence length="632" mass="69600">MPALRSHQTMVAGVAAAIAQRQTDVRDVLAAVTPGGGKSLLPVIMGAALMRAGLIDRICWIVPRDSLRRQAEEAFADPRWREALGHGIALRAAENGRDPCRGLQGYVTTYQAVAAAPDLHLQEFRRHRYLLAVDELHHLPAVADTGTATTAEDETAWSRSILPLLESAAARLLMSGTLERADGRPILWLPYRTPQGVRRVREIDFKAPGWAIVGYSRRQALAEKAILPVTFGAMDGTATWLDAERTTRSVDALSRAGENTRDALFTALRTGFAQAMLREAYRSCREHRAKRRAAGNGSGQDGTGLGKLLVIAPDQETARNYLDTLRGWMPGAQAARMAQIAISERRDAQEVVAAFRLRPEPAVLVSVAMAYEGLDAPAISHVACLTHIRSRPWLEQAIARATRVDPHAGAYEQQRAVIYHPSDMMFERFRQMVETQQGTRAMVKTRRQHELPFERTVEAEPEIIPLESNATALRFAVVAPGPDFGNPPPGRDSADRPPANGHSAERPSKDGVQVPSAVEHHLRQRIGQIVAAQVIEDQDNNLVAEGPVSYHTYNAVLKRCMNKARSEMTLSELEAALGWLERNRISDHLHLIADDPQYRWSSRRKGRGAGSVTAFSKPSRRTPHHGTVKPAS</sequence>
<organism evidence="3 4">
    <name type="scientific">Azospirillum brasilense</name>
    <dbReference type="NCBI Taxonomy" id="192"/>
    <lineage>
        <taxon>Bacteria</taxon>
        <taxon>Pseudomonadati</taxon>
        <taxon>Pseudomonadota</taxon>
        <taxon>Alphaproteobacteria</taxon>
        <taxon>Rhodospirillales</taxon>
        <taxon>Azospirillaceae</taxon>
        <taxon>Azospirillum</taxon>
    </lineage>
</organism>
<dbReference type="PANTHER" id="PTHR47396:SF1">
    <property type="entry name" value="ATP-DEPENDENT HELICASE IRC3-RELATED"/>
    <property type="match status" value="1"/>
</dbReference>
<feature type="domain" description="Helicase/UvrB N-terminal" evidence="2">
    <location>
        <begin position="4"/>
        <end position="180"/>
    </location>
</feature>
<dbReference type="InterPro" id="IPR006935">
    <property type="entry name" value="Helicase/UvrB_N"/>
</dbReference>
<feature type="region of interest" description="Disordered" evidence="1">
    <location>
        <begin position="478"/>
        <end position="516"/>
    </location>
</feature>
<protein>
    <submittedName>
        <fullName evidence="3">Restriction endonuclease subunit R</fullName>
    </submittedName>
</protein>
<dbReference type="GO" id="GO:0004519">
    <property type="term" value="F:endonuclease activity"/>
    <property type="evidence" value="ECO:0007669"/>
    <property type="project" value="UniProtKB-KW"/>
</dbReference>
<dbReference type="Gene3D" id="3.40.50.300">
    <property type="entry name" value="P-loop containing nucleotide triphosphate hydrolases"/>
    <property type="match status" value="2"/>
</dbReference>
<feature type="region of interest" description="Disordered" evidence="1">
    <location>
        <begin position="601"/>
        <end position="632"/>
    </location>
</feature>
<keyword evidence="3" id="KW-0378">Hydrolase</keyword>
<accession>A0A6L3B1B7</accession>
<dbReference type="AlphaFoldDB" id="A0A6L3B1B7"/>
<dbReference type="GO" id="GO:0005829">
    <property type="term" value="C:cytosol"/>
    <property type="evidence" value="ECO:0007669"/>
    <property type="project" value="TreeGrafter"/>
</dbReference>
<feature type="compositionally biased region" description="Basic residues" evidence="1">
    <location>
        <begin position="618"/>
        <end position="632"/>
    </location>
</feature>
<evidence type="ECO:0000313" key="3">
    <source>
        <dbReference type="EMBL" id="KAA0685508.1"/>
    </source>
</evidence>
<dbReference type="GO" id="GO:0005524">
    <property type="term" value="F:ATP binding"/>
    <property type="evidence" value="ECO:0007669"/>
    <property type="project" value="InterPro"/>
</dbReference>
<name>A0A6L3B1B7_AZOBR</name>
<dbReference type="GO" id="GO:0003677">
    <property type="term" value="F:DNA binding"/>
    <property type="evidence" value="ECO:0007669"/>
    <property type="project" value="InterPro"/>
</dbReference>
<evidence type="ECO:0000256" key="1">
    <source>
        <dbReference type="SAM" id="MobiDB-lite"/>
    </source>
</evidence>
<dbReference type="GO" id="GO:0016787">
    <property type="term" value="F:hydrolase activity"/>
    <property type="evidence" value="ECO:0007669"/>
    <property type="project" value="InterPro"/>
</dbReference>
<dbReference type="RefSeq" id="WP_149165245.1">
    <property type="nucleotide sequence ID" value="NZ_QOKV01000007.1"/>
</dbReference>
<evidence type="ECO:0000259" key="2">
    <source>
        <dbReference type="Pfam" id="PF04851"/>
    </source>
</evidence>
<dbReference type="Pfam" id="PF04851">
    <property type="entry name" value="ResIII"/>
    <property type="match status" value="1"/>
</dbReference>
<dbReference type="EMBL" id="QOKV01000007">
    <property type="protein sequence ID" value="KAA0685508.1"/>
    <property type="molecule type" value="Genomic_DNA"/>
</dbReference>
<dbReference type="InterPro" id="IPR027417">
    <property type="entry name" value="P-loop_NTPase"/>
</dbReference>
<keyword evidence="3" id="KW-0540">Nuclease</keyword>
<gene>
    <name evidence="3" type="ORF">DS837_13515</name>
</gene>
<dbReference type="PANTHER" id="PTHR47396">
    <property type="entry name" value="TYPE I RESTRICTION ENZYME ECOKI R PROTEIN"/>
    <property type="match status" value="1"/>
</dbReference>
<evidence type="ECO:0000313" key="4">
    <source>
        <dbReference type="Proteomes" id="UP000476837"/>
    </source>
</evidence>
<proteinExistence type="predicted"/>
<dbReference type="SUPFAM" id="SSF52540">
    <property type="entry name" value="P-loop containing nucleoside triphosphate hydrolases"/>
    <property type="match status" value="1"/>
</dbReference>
<dbReference type="InterPro" id="IPR050742">
    <property type="entry name" value="Helicase_Restrict-Modif_Enz"/>
</dbReference>